<organism evidence="4 5">
    <name type="scientific">Emiliania huxleyi (strain CCMP1516)</name>
    <dbReference type="NCBI Taxonomy" id="280463"/>
    <lineage>
        <taxon>Eukaryota</taxon>
        <taxon>Haptista</taxon>
        <taxon>Haptophyta</taxon>
        <taxon>Prymnesiophyceae</taxon>
        <taxon>Isochrysidales</taxon>
        <taxon>Noelaerhabdaceae</taxon>
        <taxon>Emiliania</taxon>
    </lineage>
</organism>
<keyword evidence="5" id="KW-1185">Reference proteome</keyword>
<evidence type="ECO:0000313" key="4">
    <source>
        <dbReference type="EnsemblProtists" id="EOD17829"/>
    </source>
</evidence>
<dbReference type="Proteomes" id="UP000013827">
    <property type="component" value="Unassembled WGS sequence"/>
</dbReference>
<dbReference type="InterPro" id="IPR012674">
    <property type="entry name" value="Calycin"/>
</dbReference>
<proteinExistence type="inferred from homology"/>
<dbReference type="HOGENOM" id="CLU_1404838_0_0_1"/>
<dbReference type="InterPro" id="IPR022271">
    <property type="entry name" value="Lipocalin_ApoD"/>
</dbReference>
<dbReference type="PaxDb" id="2903-EOD17829"/>
<comment type="similarity">
    <text evidence="1 2">Belongs to the calycin superfamily. Lipocalin family.</text>
</comment>
<sequence>MIARKIEPLKCMGNWFVQVAIPTPFDRGAHNGLEQYSWDEEEQRVKVKYTFSSGSFEAKPTVVYQKGRVAPGSEDGTLWQVKPWLKLCYLPVWLSYVIIDVDEAYSHMVCSSPKTSGAGAWMYIMTREPVVDDALLEPLKQAAAAAGWDLSKAERVPQQQRSVPPP</sequence>
<evidence type="ECO:0000313" key="5">
    <source>
        <dbReference type="Proteomes" id="UP000013827"/>
    </source>
</evidence>
<dbReference type="EnsemblProtists" id="EOD17829">
    <property type="protein sequence ID" value="EOD17829"/>
    <property type="gene ID" value="EMIHUDRAFT_451333"/>
</dbReference>
<dbReference type="OMA" id="VWIMART"/>
<dbReference type="KEGG" id="ehx:EMIHUDRAFT_451333"/>
<reference evidence="5" key="1">
    <citation type="journal article" date="2013" name="Nature">
        <title>Pan genome of the phytoplankton Emiliania underpins its global distribution.</title>
        <authorList>
            <person name="Read B.A."/>
            <person name="Kegel J."/>
            <person name="Klute M.J."/>
            <person name="Kuo A."/>
            <person name="Lefebvre S.C."/>
            <person name="Maumus F."/>
            <person name="Mayer C."/>
            <person name="Miller J."/>
            <person name="Monier A."/>
            <person name="Salamov A."/>
            <person name="Young J."/>
            <person name="Aguilar M."/>
            <person name="Claverie J.M."/>
            <person name="Frickenhaus S."/>
            <person name="Gonzalez K."/>
            <person name="Herman E.K."/>
            <person name="Lin Y.C."/>
            <person name="Napier J."/>
            <person name="Ogata H."/>
            <person name="Sarno A.F."/>
            <person name="Shmutz J."/>
            <person name="Schroeder D."/>
            <person name="de Vargas C."/>
            <person name="Verret F."/>
            <person name="von Dassow P."/>
            <person name="Valentin K."/>
            <person name="Van de Peer Y."/>
            <person name="Wheeler G."/>
            <person name="Dacks J.B."/>
            <person name="Delwiche C.F."/>
            <person name="Dyhrman S.T."/>
            <person name="Glockner G."/>
            <person name="John U."/>
            <person name="Richards T."/>
            <person name="Worden A.Z."/>
            <person name="Zhang X."/>
            <person name="Grigoriev I.V."/>
            <person name="Allen A.E."/>
            <person name="Bidle K."/>
            <person name="Borodovsky M."/>
            <person name="Bowler C."/>
            <person name="Brownlee C."/>
            <person name="Cock J.M."/>
            <person name="Elias M."/>
            <person name="Gladyshev V.N."/>
            <person name="Groth M."/>
            <person name="Guda C."/>
            <person name="Hadaegh A."/>
            <person name="Iglesias-Rodriguez M.D."/>
            <person name="Jenkins J."/>
            <person name="Jones B.M."/>
            <person name="Lawson T."/>
            <person name="Leese F."/>
            <person name="Lindquist E."/>
            <person name="Lobanov A."/>
            <person name="Lomsadze A."/>
            <person name="Malik S.B."/>
            <person name="Marsh M.E."/>
            <person name="Mackinder L."/>
            <person name="Mock T."/>
            <person name="Mueller-Roeber B."/>
            <person name="Pagarete A."/>
            <person name="Parker M."/>
            <person name="Probert I."/>
            <person name="Quesneville H."/>
            <person name="Raines C."/>
            <person name="Rensing S.A."/>
            <person name="Riano-Pachon D.M."/>
            <person name="Richier S."/>
            <person name="Rokitta S."/>
            <person name="Shiraiwa Y."/>
            <person name="Soanes D.M."/>
            <person name="van der Giezen M."/>
            <person name="Wahlund T.M."/>
            <person name="Williams B."/>
            <person name="Wilson W."/>
            <person name="Wolfe G."/>
            <person name="Wurch L.L."/>
        </authorList>
    </citation>
    <scope>NUCLEOTIDE SEQUENCE</scope>
</reference>
<dbReference type="AlphaFoldDB" id="A0A0D3J2U4"/>
<dbReference type="SUPFAM" id="SSF50814">
    <property type="entry name" value="Lipocalins"/>
    <property type="match status" value="1"/>
</dbReference>
<evidence type="ECO:0000256" key="2">
    <source>
        <dbReference type="PIRNR" id="PIRNR036893"/>
    </source>
</evidence>
<dbReference type="RefSeq" id="XP_005770258.1">
    <property type="nucleotide sequence ID" value="XM_005770201.1"/>
</dbReference>
<dbReference type="eggNOG" id="ENOG502SZUI">
    <property type="taxonomic scope" value="Eukaryota"/>
</dbReference>
<dbReference type="GeneID" id="17263858"/>
<reference evidence="4" key="2">
    <citation type="submission" date="2024-10" db="UniProtKB">
        <authorList>
            <consortium name="EnsemblProtists"/>
        </authorList>
    </citation>
    <scope>IDENTIFICATION</scope>
</reference>
<feature type="domain" description="Lipocalin/cytosolic fatty-acid binding" evidence="3">
    <location>
        <begin position="10"/>
        <end position="158"/>
    </location>
</feature>
<dbReference type="InterPro" id="IPR000566">
    <property type="entry name" value="Lipocln_cytosolic_FA-bd_dom"/>
</dbReference>
<accession>A0A0D3J2U4</accession>
<dbReference type="PIRSF" id="PIRSF036893">
    <property type="entry name" value="Lipocalin_ApoD"/>
    <property type="match status" value="1"/>
</dbReference>
<evidence type="ECO:0000256" key="1">
    <source>
        <dbReference type="ARBA" id="ARBA00006889"/>
    </source>
</evidence>
<protein>
    <recommendedName>
        <fullName evidence="3">Lipocalin/cytosolic fatty-acid binding domain-containing protein</fullName>
    </recommendedName>
</protein>
<dbReference type="Gene3D" id="2.40.128.20">
    <property type="match status" value="1"/>
</dbReference>
<evidence type="ECO:0000259" key="3">
    <source>
        <dbReference type="Pfam" id="PF08212"/>
    </source>
</evidence>
<dbReference type="Pfam" id="PF08212">
    <property type="entry name" value="Lipocalin_2"/>
    <property type="match status" value="1"/>
</dbReference>
<name>A0A0D3J2U4_EMIH1</name>